<evidence type="ECO:0000313" key="2">
    <source>
        <dbReference type="Proteomes" id="UP000602510"/>
    </source>
</evidence>
<accession>A0A833SS37</accession>
<dbReference type="AlphaFoldDB" id="A0A833SS37"/>
<organism evidence="1 2">
    <name type="scientific">Phytophthora infestans</name>
    <name type="common">Potato late blight agent</name>
    <name type="synonym">Botrytis infestans</name>
    <dbReference type="NCBI Taxonomy" id="4787"/>
    <lineage>
        <taxon>Eukaryota</taxon>
        <taxon>Sar</taxon>
        <taxon>Stramenopiles</taxon>
        <taxon>Oomycota</taxon>
        <taxon>Peronosporomycetes</taxon>
        <taxon>Peronosporales</taxon>
        <taxon>Peronosporaceae</taxon>
        <taxon>Phytophthora</taxon>
    </lineage>
</organism>
<name>A0A833SS37_PHYIN</name>
<dbReference type="Pfam" id="PF14223">
    <property type="entry name" value="Retrotran_gag_2"/>
    <property type="match status" value="1"/>
</dbReference>
<protein>
    <submittedName>
        <fullName evidence="1">Uncharacterized protein</fullName>
    </submittedName>
</protein>
<reference evidence="1" key="1">
    <citation type="submission" date="2020-04" db="EMBL/GenBank/DDBJ databases">
        <title>Hybrid Assembly of Korean Phytophthora infestans isolates.</title>
        <authorList>
            <person name="Prokchorchik M."/>
            <person name="Lee Y."/>
            <person name="Seo J."/>
            <person name="Cho J.-H."/>
            <person name="Park Y.-E."/>
            <person name="Jang D.-C."/>
            <person name="Im J.-S."/>
            <person name="Choi J.-G."/>
            <person name="Park H.-J."/>
            <person name="Lee G.-B."/>
            <person name="Lee Y.-G."/>
            <person name="Hong S.-Y."/>
            <person name="Cho K."/>
            <person name="Sohn K.H."/>
        </authorList>
    </citation>
    <scope>NUCLEOTIDE SEQUENCE</scope>
    <source>
        <strain evidence="1">KR_1_A1</strain>
    </source>
</reference>
<comment type="caution">
    <text evidence="1">The sequence shown here is derived from an EMBL/GenBank/DDBJ whole genome shotgun (WGS) entry which is preliminary data.</text>
</comment>
<gene>
    <name evidence="1" type="ORF">GN244_ATG17643</name>
</gene>
<dbReference type="Proteomes" id="UP000602510">
    <property type="component" value="Unassembled WGS sequence"/>
</dbReference>
<dbReference type="EMBL" id="WSZM01000666">
    <property type="protein sequence ID" value="KAF4030570.1"/>
    <property type="molecule type" value="Genomic_DNA"/>
</dbReference>
<evidence type="ECO:0000313" key="1">
    <source>
        <dbReference type="EMBL" id="KAF4030570.1"/>
    </source>
</evidence>
<sequence>MEITFEDKNVLEYASGTKTLASNATDEEKSKFKEGQVKVMMKKTGTEMWKYLMDTYEGTANAATRTNQEIILYNKLQAAKCKPNWDARLHVNNMFLIKEQLAAINADVRDPIFVNLLIRSLPANPRFDRLRGMVEIGTSEWIL</sequence>
<proteinExistence type="predicted"/>
<keyword evidence="2" id="KW-1185">Reference proteome</keyword>